<dbReference type="GO" id="GO:0051213">
    <property type="term" value="F:dioxygenase activity"/>
    <property type="evidence" value="ECO:0007669"/>
    <property type="project" value="UniProtKB-KW"/>
</dbReference>
<dbReference type="VEuPathDB" id="FungiDB:M747DRAFT_230164"/>
<proteinExistence type="predicted"/>
<dbReference type="VEuPathDB" id="FungiDB:An13g01830"/>
<dbReference type="Proteomes" id="UP000197666">
    <property type="component" value="Unassembled WGS sequence"/>
</dbReference>
<keyword evidence="1" id="KW-0223">Dioxygenase</keyword>
<reference evidence="2" key="1">
    <citation type="submission" date="2018-10" db="EMBL/GenBank/DDBJ databases">
        <title>FDA dAtabase for Regulatory Grade micrObial Sequences (FDA-ARGOS): Supporting development and validation of Infectious Disease Dx tests.</title>
        <authorList>
            <person name="Kerrigan L."/>
            <person name="Tallon L."/>
            <person name="Sadzewicz L."/>
            <person name="Sengamalay N."/>
            <person name="Ott S."/>
            <person name="Godinez A."/>
            <person name="Nagaraj S."/>
            <person name="Vavikolanu K."/>
            <person name="Nadendla S."/>
            <person name="George J."/>
            <person name="Sichtig H."/>
        </authorList>
    </citation>
    <scope>NUCLEOTIDE SEQUENCE [LARGE SCALE GENOMIC DNA]</scope>
    <source>
        <strain evidence="2">FDAARGOS_311</strain>
    </source>
</reference>
<dbReference type="EMBL" id="NKJJ02000011">
    <property type="protein sequence ID" value="TPR05673.1"/>
    <property type="molecule type" value="Genomic_DNA"/>
</dbReference>
<dbReference type="VEuPathDB" id="FungiDB:ASPNIDRAFT2_1081547"/>
<accession>A0A254U640</accession>
<dbReference type="VEuPathDB" id="FungiDB:ATCC64974_25000"/>
<organism evidence="1 2">
    <name type="scientific">Aspergillus niger</name>
    <dbReference type="NCBI Taxonomy" id="5061"/>
    <lineage>
        <taxon>Eukaryota</taxon>
        <taxon>Fungi</taxon>
        <taxon>Dikarya</taxon>
        <taxon>Ascomycota</taxon>
        <taxon>Pezizomycotina</taxon>
        <taxon>Eurotiomycetes</taxon>
        <taxon>Eurotiomycetidae</taxon>
        <taxon>Eurotiales</taxon>
        <taxon>Aspergillaceae</taxon>
        <taxon>Aspergillus</taxon>
        <taxon>Aspergillus subgen. Circumdati</taxon>
    </lineage>
</organism>
<protein>
    <submittedName>
        <fullName evidence="1">Dioxygenase family protein</fullName>
    </submittedName>
</protein>
<dbReference type="AlphaFoldDB" id="A0A254U640"/>
<sequence>MGSGVMAYTIHPTIEALLLANETSGRPVLVQQGMTRESRLRSFAIEPKGLGIGVGEAGVDHVLYVFSGATLDLSDTYLEMPFPGKTILERRIPGKRQKPGVGEHGVRLLFGLGHEVPCLGGMESGLEVD</sequence>
<comment type="caution">
    <text evidence="1">The sequence shown here is derived from an EMBL/GenBank/DDBJ whole genome shotgun (WGS) entry which is preliminary data.</text>
</comment>
<evidence type="ECO:0000313" key="1">
    <source>
        <dbReference type="EMBL" id="TPR05673.1"/>
    </source>
</evidence>
<gene>
    <name evidence="1" type="ORF">CAN33_0010635</name>
</gene>
<name>A0A254U640_ASPNG</name>
<keyword evidence="1" id="KW-0560">Oxidoreductase</keyword>
<evidence type="ECO:0000313" key="2">
    <source>
        <dbReference type="Proteomes" id="UP000197666"/>
    </source>
</evidence>